<protein>
    <submittedName>
        <fullName evidence="1">Alpha/beta hydrolase</fullName>
    </submittedName>
</protein>
<evidence type="ECO:0000313" key="2">
    <source>
        <dbReference type="Proteomes" id="UP000254711"/>
    </source>
</evidence>
<dbReference type="InterPro" id="IPR029058">
    <property type="entry name" value="AB_hydrolase_fold"/>
</dbReference>
<proteinExistence type="predicted"/>
<comment type="caution">
    <text evidence="1">The sequence shown here is derived from an EMBL/GenBank/DDBJ whole genome shotgun (WGS) entry which is preliminary data.</text>
</comment>
<dbReference type="OrthoDB" id="249225at2"/>
<gene>
    <name evidence="1" type="ORF">DVT68_18285</name>
</gene>
<keyword evidence="1" id="KW-0378">Hydrolase</keyword>
<dbReference type="RefSeq" id="WP_114826655.1">
    <property type="nucleotide sequence ID" value="NZ_QQSY01000007.1"/>
</dbReference>
<dbReference type="Gene3D" id="3.40.50.1820">
    <property type="entry name" value="alpha/beta hydrolase"/>
    <property type="match status" value="1"/>
</dbReference>
<name>A0A370K316_9GAMM</name>
<dbReference type="AlphaFoldDB" id="A0A370K316"/>
<reference evidence="1 2" key="1">
    <citation type="submission" date="2018-07" db="EMBL/GenBank/DDBJ databases">
        <title>Dyella solisilvae sp. nov., isolated from the pine and broad-leaved mixed forest soil.</title>
        <authorList>
            <person name="Gao Z."/>
            <person name="Qiu L."/>
        </authorList>
    </citation>
    <scope>NUCLEOTIDE SEQUENCE [LARGE SCALE GENOMIC DNA]</scope>
    <source>
        <strain evidence="1 2">DHG54</strain>
    </source>
</reference>
<dbReference type="Proteomes" id="UP000254711">
    <property type="component" value="Unassembled WGS sequence"/>
</dbReference>
<evidence type="ECO:0000313" key="1">
    <source>
        <dbReference type="EMBL" id="RDI97041.1"/>
    </source>
</evidence>
<organism evidence="1 2">
    <name type="scientific">Dyella solisilvae</name>
    <dbReference type="NCBI Taxonomy" id="1920168"/>
    <lineage>
        <taxon>Bacteria</taxon>
        <taxon>Pseudomonadati</taxon>
        <taxon>Pseudomonadota</taxon>
        <taxon>Gammaproteobacteria</taxon>
        <taxon>Lysobacterales</taxon>
        <taxon>Rhodanobacteraceae</taxon>
        <taxon>Dyella</taxon>
    </lineage>
</organism>
<keyword evidence="2" id="KW-1185">Reference proteome</keyword>
<sequence>MREQAFRFGRARHLVGIAGLPDSGDGTVGVILLNAGLVHRVGPFRLHVDLTRRLNALGYPTLRFDLSTIGDSGATGESQSRNQQICADVDDAMALLGQHSGCQRFVLVGLCSGAEKAHNVAREAHSHEKLAGAIFLDNFAYRTLGFRVRHYLPRMFNVRRWKRWLARKAQEHAAGDVPVFGVAPLPQHVVREDLGSMVARGLKLDLVYTGGIHMYFNHHRQFRECFGSVVDDPAVSTRYLRETDHTYVLTGDRQRLIDHIGEWLTRHFPIAQAGALP</sequence>
<dbReference type="GO" id="GO:0016787">
    <property type="term" value="F:hydrolase activity"/>
    <property type="evidence" value="ECO:0007669"/>
    <property type="project" value="UniProtKB-KW"/>
</dbReference>
<dbReference type="SUPFAM" id="SSF53474">
    <property type="entry name" value="alpha/beta-Hydrolases"/>
    <property type="match status" value="1"/>
</dbReference>
<accession>A0A370K316</accession>
<dbReference type="EMBL" id="QQSY01000007">
    <property type="protein sequence ID" value="RDI97041.1"/>
    <property type="molecule type" value="Genomic_DNA"/>
</dbReference>